<keyword evidence="6 9" id="KW-0808">Transferase</keyword>
<comment type="miscellaneous">
    <text evidence="9">The porphobilinogen subunits are added to the dipyrromethane group.</text>
</comment>
<dbReference type="Gene3D" id="3.30.160.40">
    <property type="entry name" value="Porphobilinogen deaminase, C-terminal domain"/>
    <property type="match status" value="1"/>
</dbReference>
<keyword evidence="7 9" id="KW-0627">Porphyrin biosynthesis</keyword>
<comment type="similarity">
    <text evidence="4 9">Belongs to the HMBS family.</text>
</comment>
<dbReference type="SUPFAM" id="SSF53850">
    <property type="entry name" value="Periplasmic binding protein-like II"/>
    <property type="match status" value="1"/>
</dbReference>
<comment type="pathway">
    <text evidence="2">Porphyrin-containing compound metabolism; protoporphyrin-IX biosynthesis; coproporphyrinogen-III from 5-aminolevulinate: step 2/4.</text>
</comment>
<sequence length="328" mass="36111">MTSVQPASSNISSPVRTIRIGSRKSQLALVQTYWVREQLQQRFPDISFEVHTMSTQGDNILDVALAKIGDKGLFTKELELGMLNQEIDFAVHSLKDLPTCLPEGLALAAVTERENPADALVVHQKHKDKQIDTLPEGTVIGTSSLRRLAQLRYHFPHFTFKDVRGNLNTRLAKLDDGEYDVLILAAAGLQRLGMSDRIHQILPTELSLYAVGQGALGIECRADDLQVLSLLKAIEHIPTRDRVLAERAFLRELEGGCQVPIGVDTQLDENTLTLTGLVASVDGKRLVKDSVTGTASEAENLGIQLAHKLRQQGATEILAEIFQIVQRS</sequence>
<dbReference type="PROSITE" id="PS00533">
    <property type="entry name" value="PORPHOBILINOGEN_DEAM"/>
    <property type="match status" value="1"/>
</dbReference>
<evidence type="ECO:0000313" key="12">
    <source>
        <dbReference type="EMBL" id="QMS86822.1"/>
    </source>
</evidence>
<evidence type="ECO:0000256" key="1">
    <source>
        <dbReference type="ARBA" id="ARBA00002869"/>
    </source>
</evidence>
<dbReference type="GO" id="GO:0005737">
    <property type="term" value="C:cytoplasm"/>
    <property type="evidence" value="ECO:0007669"/>
    <property type="project" value="UniProtKB-UniRule"/>
</dbReference>
<dbReference type="EC" id="2.5.1.61" evidence="9"/>
<dbReference type="Proteomes" id="UP000514713">
    <property type="component" value="Chromosome"/>
</dbReference>
<proteinExistence type="inferred from homology"/>
<dbReference type="NCBIfam" id="TIGR00212">
    <property type="entry name" value="hemC"/>
    <property type="match status" value="1"/>
</dbReference>
<dbReference type="PRINTS" id="PR00151">
    <property type="entry name" value="PORPHBDMNASE"/>
</dbReference>
<keyword evidence="13" id="KW-1185">Reference proteome</keyword>
<dbReference type="EMBL" id="CP054698">
    <property type="protein sequence ID" value="QMS86822.1"/>
    <property type="molecule type" value="Genomic_DNA"/>
</dbReference>
<dbReference type="Pfam" id="PF01379">
    <property type="entry name" value="Porphobil_deam"/>
    <property type="match status" value="1"/>
</dbReference>
<dbReference type="InterPro" id="IPR036803">
    <property type="entry name" value="Porphobilinogen_deaminase_C_sf"/>
</dbReference>
<dbReference type="SUPFAM" id="SSF54782">
    <property type="entry name" value="Porphobilinogen deaminase (hydroxymethylbilane synthase), C-terminal domain"/>
    <property type="match status" value="1"/>
</dbReference>
<feature type="domain" description="Porphobilinogen deaminase N-terminal" evidence="10">
    <location>
        <begin position="18"/>
        <end position="227"/>
    </location>
</feature>
<dbReference type="CDD" id="cd13645">
    <property type="entry name" value="PBP2_HuPBGD_like"/>
    <property type="match status" value="1"/>
</dbReference>
<dbReference type="FunFam" id="3.40.190.10:FF:000005">
    <property type="entry name" value="Porphobilinogen deaminase"/>
    <property type="match status" value="1"/>
</dbReference>
<dbReference type="Gene3D" id="3.40.190.10">
    <property type="entry name" value="Periplasmic binding protein-like II"/>
    <property type="match status" value="2"/>
</dbReference>
<evidence type="ECO:0000256" key="9">
    <source>
        <dbReference type="HAMAP-Rule" id="MF_00260"/>
    </source>
</evidence>
<name>A0A7D7QEH2_9NOSO</name>
<comment type="function">
    <text evidence="1 9">Tetrapolymerization of the monopyrrole PBG into the hydroxymethylbilane pre-uroporphyrinogen in several discrete steps.</text>
</comment>
<evidence type="ECO:0000256" key="5">
    <source>
        <dbReference type="ARBA" id="ARBA00011245"/>
    </source>
</evidence>
<dbReference type="PIRSF" id="PIRSF001438">
    <property type="entry name" value="4pyrrol_synth_OHMeBilane_synth"/>
    <property type="match status" value="1"/>
</dbReference>
<dbReference type="InterPro" id="IPR022419">
    <property type="entry name" value="Porphobilin_deaminase_cofac_BS"/>
</dbReference>
<dbReference type="InterPro" id="IPR000860">
    <property type="entry name" value="HemC"/>
</dbReference>
<protein>
    <recommendedName>
        <fullName evidence="9">Porphobilinogen deaminase</fullName>
        <shortName evidence="9">PBG</shortName>
        <ecNumber evidence="9">2.5.1.61</ecNumber>
    </recommendedName>
    <alternativeName>
        <fullName evidence="9">Hydroxymethylbilane synthase</fullName>
        <shortName evidence="9">HMBS</shortName>
    </alternativeName>
    <alternativeName>
        <fullName evidence="9">Pre-uroporphyrinogen synthase</fullName>
    </alternativeName>
</protein>
<dbReference type="KEGG" id="ned:HUN01_04260"/>
<dbReference type="AlphaFoldDB" id="A0A7D7QEH2"/>
<evidence type="ECO:0000259" key="11">
    <source>
        <dbReference type="Pfam" id="PF03900"/>
    </source>
</evidence>
<dbReference type="Pfam" id="PF03900">
    <property type="entry name" value="Porphobil_deamC"/>
    <property type="match status" value="1"/>
</dbReference>
<evidence type="ECO:0000256" key="6">
    <source>
        <dbReference type="ARBA" id="ARBA00022679"/>
    </source>
</evidence>
<feature type="domain" description="Porphobilinogen deaminase C-terminal" evidence="11">
    <location>
        <begin position="242"/>
        <end position="310"/>
    </location>
</feature>
<accession>A0A7D7QEH2</accession>
<evidence type="ECO:0000256" key="7">
    <source>
        <dbReference type="ARBA" id="ARBA00023244"/>
    </source>
</evidence>
<comment type="catalytic activity">
    <reaction evidence="8 9">
        <text>4 porphobilinogen + H2O = hydroxymethylbilane + 4 NH4(+)</text>
        <dbReference type="Rhea" id="RHEA:13185"/>
        <dbReference type="ChEBI" id="CHEBI:15377"/>
        <dbReference type="ChEBI" id="CHEBI:28938"/>
        <dbReference type="ChEBI" id="CHEBI:57845"/>
        <dbReference type="ChEBI" id="CHEBI:58126"/>
        <dbReference type="EC" id="2.5.1.61"/>
    </reaction>
</comment>
<dbReference type="RefSeq" id="WP_181930228.1">
    <property type="nucleotide sequence ID" value="NZ_CP054698.1"/>
</dbReference>
<dbReference type="PANTHER" id="PTHR11557">
    <property type="entry name" value="PORPHOBILINOGEN DEAMINASE"/>
    <property type="match status" value="1"/>
</dbReference>
<evidence type="ECO:0000256" key="4">
    <source>
        <dbReference type="ARBA" id="ARBA00005638"/>
    </source>
</evidence>
<organism evidence="12 13">
    <name type="scientific">Nostoc edaphicum CCNP1411</name>
    <dbReference type="NCBI Taxonomy" id="1472755"/>
    <lineage>
        <taxon>Bacteria</taxon>
        <taxon>Bacillati</taxon>
        <taxon>Cyanobacteriota</taxon>
        <taxon>Cyanophyceae</taxon>
        <taxon>Nostocales</taxon>
        <taxon>Nostocaceae</taxon>
        <taxon>Nostoc</taxon>
    </lineage>
</organism>
<evidence type="ECO:0000256" key="3">
    <source>
        <dbReference type="ARBA" id="ARBA00005173"/>
    </source>
</evidence>
<feature type="modified residue" description="S-(dipyrrolylmethanemethyl)cysteine" evidence="9">
    <location>
        <position position="257"/>
    </location>
</feature>
<gene>
    <name evidence="9 12" type="primary">hemC</name>
    <name evidence="12" type="ORF">HUN01_04260</name>
</gene>
<reference evidence="13" key="1">
    <citation type="submission" date="2020-06" db="EMBL/GenBank/DDBJ databases">
        <title>Nostoc edaphicum CCNP1411 genome.</title>
        <authorList>
            <person name="Fidor A."/>
            <person name="Grabski M."/>
            <person name="Gawor J."/>
            <person name="Gromadka R."/>
            <person name="Wegrzyn G."/>
            <person name="Mazur-Marzec H."/>
        </authorList>
    </citation>
    <scope>NUCLEOTIDE SEQUENCE [LARGE SCALE GENOMIC DNA]</scope>
    <source>
        <strain evidence="13">CCNP1411</strain>
    </source>
</reference>
<dbReference type="GO" id="GO:0006782">
    <property type="term" value="P:protoporphyrinogen IX biosynthetic process"/>
    <property type="evidence" value="ECO:0007669"/>
    <property type="project" value="UniProtKB-UniRule"/>
</dbReference>
<comment type="subunit">
    <text evidence="5 9">Monomer.</text>
</comment>
<dbReference type="PANTHER" id="PTHR11557:SF0">
    <property type="entry name" value="PORPHOBILINOGEN DEAMINASE"/>
    <property type="match status" value="1"/>
</dbReference>
<comment type="pathway">
    <text evidence="3">Porphyrin-containing compound metabolism; chlorophyll biosynthesis.</text>
</comment>
<comment type="cofactor">
    <cofactor evidence="9">
        <name>dipyrromethane</name>
        <dbReference type="ChEBI" id="CHEBI:60342"/>
    </cofactor>
    <text evidence="9">Binds 1 dipyrromethane group covalently.</text>
</comment>
<evidence type="ECO:0000256" key="8">
    <source>
        <dbReference type="ARBA" id="ARBA00048169"/>
    </source>
</evidence>
<evidence type="ECO:0000259" key="10">
    <source>
        <dbReference type="Pfam" id="PF01379"/>
    </source>
</evidence>
<evidence type="ECO:0000256" key="2">
    <source>
        <dbReference type="ARBA" id="ARBA00004735"/>
    </source>
</evidence>
<dbReference type="HAMAP" id="MF_00260">
    <property type="entry name" value="Porphobil_deam"/>
    <property type="match status" value="1"/>
</dbReference>
<evidence type="ECO:0000313" key="13">
    <source>
        <dbReference type="Proteomes" id="UP000514713"/>
    </source>
</evidence>
<dbReference type="FunFam" id="3.30.160.40:FF:000002">
    <property type="entry name" value="Porphobilinogen deaminase"/>
    <property type="match status" value="1"/>
</dbReference>
<dbReference type="InterPro" id="IPR022418">
    <property type="entry name" value="Porphobilinogen_deaminase_C"/>
</dbReference>
<dbReference type="GO" id="GO:0004418">
    <property type="term" value="F:hydroxymethylbilane synthase activity"/>
    <property type="evidence" value="ECO:0007669"/>
    <property type="project" value="UniProtKB-UniRule"/>
</dbReference>
<dbReference type="FunFam" id="3.40.190.10:FF:000004">
    <property type="entry name" value="Porphobilinogen deaminase"/>
    <property type="match status" value="1"/>
</dbReference>
<dbReference type="InterPro" id="IPR022417">
    <property type="entry name" value="Porphobilin_deaminase_N"/>
</dbReference>